<dbReference type="Gene3D" id="1.20.120.1080">
    <property type="match status" value="1"/>
</dbReference>
<feature type="compositionally biased region" description="Basic and acidic residues" evidence="5">
    <location>
        <begin position="975"/>
        <end position="1001"/>
    </location>
</feature>
<sequence>MNAALSPLAQRRLARIRQLSAIEYPADLPVVARREELAQAIEKHQVIIVCGETGSGKTTQLPKICLSLGRGVQGVIGHTQPRRVAARSVAARIAQELKSELGGLVGYKVRFNDKVSPDTCIKLMTDGILLAEIHHDPQLRQYDTIILDEAHERSLNIDFLLGYLRQLLPRRPDLKLIITSATLDAERFSKHFGIAPVLQVSGRTYPVEVRYRPPQQNEEGDTENIPQAICGALDELSIGGLKGDVLVFLPGEREIRDTAEALRKHQHKGIEILPLFSRLSIAEQDRVFKPASGMRRVVLATNVAETSLTVPNIGYVIDSGLARINRYSVRQKVEQLRIENISRAAANQRAGRCGRVMSGICIRLYEEADFLQRPDFTDAEIFRVSLATVILRMSALGLGEVEEFPFIEPPGSRAIADGYQLLQELNAIDDKRQLTPLGHELAKLPLDPKVARLLLAGRQYHCLNEILVIASALALQDPRDRPSERREAADAAHQRFNDERSDFLAYLKLWAWFQDALKHKKTNKLWANECREKFLSPLRLREWHELHQQLHAQVSEMGMRFNEQPATYEQVHKALLTGLLGNIGCKGVDKEPYYLGPREIKFYIASNSVLAKKGTKWVVAAEIVETTRLFARCVARIEPEWLEEVGAHLIKRSYFEPHWEKKAGQVAAWERSTLHGLLINPKKRVHYGPMNPEESREVFIREALVNGEFNTQAPFFAHNQKLIADIEALEHKARRPDVLVDDELIFAFYDQRIPAGIHNGAAFEHWRKEAEREQPKLLYLKKDDLMRHEAAGITTEQFPPQLLMNNVSYALAYNFAPGKSDDGVTLTVPQALLNQVSAARCEYLVPGILAEKIVQLVKSLPQKLRRHCVPVPEFAAAFCAAVKPSDTPLLQALARYIREQKQLDVPQDAFRLEQLPAHHLMNFRVVDEHGRQLGMSRNFAQLRGEWAPTPSLIPPPGGEGHNPARRSAPLSHRGRAGEGEELKHHTTWDFGDFKPTREEPRAGQTVTVFNALVDEGDAVTLQSFDTRDVANAAHRLGLRRLFMLALKEQVKYLEKNLPGLQAMAMQFLPFGSQQDLQRQVLAVTFDRCCLNEPWPETEKEFAARCKEAKARLNLVAQEIARLVAAVLAEHQVLQKALPGFKAHGQVQQDIRNQCDWLLGKEWIARTPYERMQHMPRYLKAVNVRLEKLRANPARDAQNMAQMHPLLQQWQRKLSAQHGEPDARLEDFGWMLQELRVSLYAQELKTPVIVSVKRLEKMLAGLSG</sequence>
<dbReference type="InterPro" id="IPR001650">
    <property type="entry name" value="Helicase_C-like"/>
</dbReference>
<dbReference type="InterPro" id="IPR011709">
    <property type="entry name" value="DEAD-box_helicase_OB_fold"/>
</dbReference>
<dbReference type="Pfam" id="PF07717">
    <property type="entry name" value="OB_NTP_bind"/>
    <property type="match status" value="1"/>
</dbReference>
<dbReference type="NCBIfam" id="NF008348">
    <property type="entry name" value="PRK11131.1"/>
    <property type="match status" value="1"/>
</dbReference>
<evidence type="ECO:0000256" key="4">
    <source>
        <dbReference type="ARBA" id="ARBA00022840"/>
    </source>
</evidence>
<dbReference type="SUPFAM" id="SSF52540">
    <property type="entry name" value="P-loop containing nucleoside triphosphate hydrolases"/>
    <property type="match status" value="1"/>
</dbReference>
<evidence type="ECO:0000259" key="7">
    <source>
        <dbReference type="PROSITE" id="PS51194"/>
    </source>
</evidence>
<dbReference type="Pfam" id="PF11898">
    <property type="entry name" value="DUF3418"/>
    <property type="match status" value="1"/>
</dbReference>
<dbReference type="PANTHER" id="PTHR18934">
    <property type="entry name" value="ATP-DEPENDENT RNA HELICASE"/>
    <property type="match status" value="1"/>
</dbReference>
<dbReference type="GO" id="GO:0005524">
    <property type="term" value="F:ATP binding"/>
    <property type="evidence" value="ECO:0007669"/>
    <property type="project" value="UniProtKB-KW"/>
</dbReference>
<dbReference type="GO" id="GO:0003724">
    <property type="term" value="F:RNA helicase activity"/>
    <property type="evidence" value="ECO:0007669"/>
    <property type="project" value="UniProtKB-EC"/>
</dbReference>
<dbReference type="PROSITE" id="PS51192">
    <property type="entry name" value="HELICASE_ATP_BIND_1"/>
    <property type="match status" value="1"/>
</dbReference>
<evidence type="ECO:0000256" key="5">
    <source>
        <dbReference type="SAM" id="MobiDB-lite"/>
    </source>
</evidence>
<dbReference type="GO" id="GO:0003723">
    <property type="term" value="F:RNA binding"/>
    <property type="evidence" value="ECO:0007669"/>
    <property type="project" value="TreeGrafter"/>
</dbReference>
<dbReference type="PANTHER" id="PTHR18934:SF99">
    <property type="entry name" value="ATP-DEPENDENT RNA HELICASE DHX37-RELATED"/>
    <property type="match status" value="1"/>
</dbReference>
<organism evidence="8">
    <name type="scientific">mine drainage metagenome</name>
    <dbReference type="NCBI Taxonomy" id="410659"/>
    <lineage>
        <taxon>unclassified sequences</taxon>
        <taxon>metagenomes</taxon>
        <taxon>ecological metagenomes</taxon>
    </lineage>
</organism>
<evidence type="ECO:0000256" key="2">
    <source>
        <dbReference type="ARBA" id="ARBA00022801"/>
    </source>
</evidence>
<dbReference type="PROSITE" id="PS51194">
    <property type="entry name" value="HELICASE_CTER"/>
    <property type="match status" value="1"/>
</dbReference>
<dbReference type="InterPro" id="IPR010222">
    <property type="entry name" value="RNA_helicase_HrpA"/>
</dbReference>
<feature type="domain" description="Helicase C-terminal" evidence="7">
    <location>
        <begin position="232"/>
        <end position="397"/>
    </location>
</feature>
<dbReference type="InterPro" id="IPR011545">
    <property type="entry name" value="DEAD/DEAH_box_helicase_dom"/>
</dbReference>
<dbReference type="SMART" id="SM00490">
    <property type="entry name" value="HELICc"/>
    <property type="match status" value="1"/>
</dbReference>
<dbReference type="AlphaFoldDB" id="A0A1J5SC61"/>
<accession>A0A1J5SC61</accession>
<evidence type="ECO:0000256" key="1">
    <source>
        <dbReference type="ARBA" id="ARBA00022741"/>
    </source>
</evidence>
<dbReference type="Pfam" id="PF00270">
    <property type="entry name" value="DEAD"/>
    <property type="match status" value="1"/>
</dbReference>
<dbReference type="CDD" id="cd18791">
    <property type="entry name" value="SF2_C_RHA"/>
    <property type="match status" value="1"/>
</dbReference>
<dbReference type="SMART" id="SM00487">
    <property type="entry name" value="DEXDc"/>
    <property type="match status" value="1"/>
</dbReference>
<dbReference type="SMART" id="SM00847">
    <property type="entry name" value="HA2"/>
    <property type="match status" value="1"/>
</dbReference>
<dbReference type="Pfam" id="PF21010">
    <property type="entry name" value="HA2_C"/>
    <property type="match status" value="1"/>
</dbReference>
<feature type="region of interest" description="Disordered" evidence="5">
    <location>
        <begin position="949"/>
        <end position="1001"/>
    </location>
</feature>
<proteinExistence type="predicted"/>
<dbReference type="InterPro" id="IPR027417">
    <property type="entry name" value="P-loop_NTPase"/>
</dbReference>
<dbReference type="NCBIfam" id="TIGR01967">
    <property type="entry name" value="DEAH_box_HrpA"/>
    <property type="match status" value="1"/>
</dbReference>
<reference evidence="8" key="1">
    <citation type="submission" date="2016-10" db="EMBL/GenBank/DDBJ databases">
        <title>Sequence of Gallionella enrichment culture.</title>
        <authorList>
            <person name="Poehlein A."/>
            <person name="Muehling M."/>
            <person name="Daniel R."/>
        </authorList>
    </citation>
    <scope>NUCLEOTIDE SEQUENCE</scope>
</reference>
<comment type="caution">
    <text evidence="8">The sequence shown here is derived from an EMBL/GenBank/DDBJ whole genome shotgun (WGS) entry which is preliminary data.</text>
</comment>
<keyword evidence="2 8" id="KW-0378">Hydrolase</keyword>
<feature type="domain" description="Helicase ATP-binding" evidence="6">
    <location>
        <begin position="38"/>
        <end position="201"/>
    </location>
</feature>
<dbReference type="InterPro" id="IPR007502">
    <property type="entry name" value="Helicase-assoc_dom"/>
</dbReference>
<dbReference type="InterPro" id="IPR014001">
    <property type="entry name" value="Helicase_ATP-bd"/>
</dbReference>
<dbReference type="Pfam" id="PF00271">
    <property type="entry name" value="Helicase_C"/>
    <property type="match status" value="1"/>
</dbReference>
<dbReference type="FunFam" id="1.20.120.1080:FF:000005">
    <property type="entry name" value="ATP-dependent helicase HrpA"/>
    <property type="match status" value="1"/>
</dbReference>
<keyword evidence="1" id="KW-0547">Nucleotide-binding</keyword>
<dbReference type="SMART" id="SM00382">
    <property type="entry name" value="AAA"/>
    <property type="match status" value="1"/>
</dbReference>
<dbReference type="FunFam" id="3.40.50.300:FF:000575">
    <property type="entry name" value="ATP-dependent helicase hrpA"/>
    <property type="match status" value="1"/>
</dbReference>
<evidence type="ECO:0000313" key="8">
    <source>
        <dbReference type="EMBL" id="OIR05818.1"/>
    </source>
</evidence>
<dbReference type="Pfam" id="PF04408">
    <property type="entry name" value="WHD_HA2"/>
    <property type="match status" value="1"/>
</dbReference>
<protein>
    <submittedName>
        <fullName evidence="8">ATP-dependent RNA helicase HrpB</fullName>
        <ecNumber evidence="8">3.6.4.13</ecNumber>
    </submittedName>
</protein>
<dbReference type="InterPro" id="IPR003593">
    <property type="entry name" value="AAA+_ATPase"/>
</dbReference>
<dbReference type="InterPro" id="IPR024590">
    <property type="entry name" value="HrpA_C"/>
</dbReference>
<evidence type="ECO:0000259" key="6">
    <source>
        <dbReference type="PROSITE" id="PS51192"/>
    </source>
</evidence>
<dbReference type="CDD" id="cd17989">
    <property type="entry name" value="DEXHc_HrpA"/>
    <property type="match status" value="1"/>
</dbReference>
<evidence type="ECO:0000256" key="3">
    <source>
        <dbReference type="ARBA" id="ARBA00022806"/>
    </source>
</evidence>
<keyword evidence="4" id="KW-0067">ATP-binding</keyword>
<dbReference type="InterPro" id="IPR048333">
    <property type="entry name" value="HA2_WH"/>
</dbReference>
<dbReference type="EC" id="3.6.4.13" evidence="8"/>
<keyword evidence="3 8" id="KW-0347">Helicase</keyword>
<dbReference type="EMBL" id="MLJW01000047">
    <property type="protein sequence ID" value="OIR05818.1"/>
    <property type="molecule type" value="Genomic_DNA"/>
</dbReference>
<gene>
    <name evidence="8" type="primary">hrpB_6</name>
    <name evidence="8" type="ORF">GALL_119440</name>
</gene>
<dbReference type="Gene3D" id="3.40.50.300">
    <property type="entry name" value="P-loop containing nucleotide triphosphate hydrolases"/>
    <property type="match status" value="2"/>
</dbReference>
<dbReference type="GO" id="GO:0016787">
    <property type="term" value="F:hydrolase activity"/>
    <property type="evidence" value="ECO:0007669"/>
    <property type="project" value="UniProtKB-KW"/>
</dbReference>
<name>A0A1J5SC61_9ZZZZ</name>